<keyword evidence="3" id="KW-1185">Reference proteome</keyword>
<reference evidence="2 3" key="1">
    <citation type="submission" date="2024-05" db="EMBL/GenBank/DDBJ databases">
        <title>Sphingomonas sp. HF-S3 16S ribosomal RNA gene Genome sequencing and assembly.</title>
        <authorList>
            <person name="Lee H."/>
        </authorList>
    </citation>
    <scope>NUCLEOTIDE SEQUENCE [LARGE SCALE GENOMIC DNA]</scope>
    <source>
        <strain evidence="2 3">HF-S3</strain>
    </source>
</reference>
<dbReference type="EMBL" id="JBDIZK010000008">
    <property type="protein sequence ID" value="MEN3748295.1"/>
    <property type="molecule type" value="Genomic_DNA"/>
</dbReference>
<comment type="caution">
    <text evidence="2">The sequence shown here is derived from an EMBL/GenBank/DDBJ whole genome shotgun (WGS) entry which is preliminary data.</text>
</comment>
<evidence type="ECO:0000313" key="2">
    <source>
        <dbReference type="EMBL" id="MEN3748295.1"/>
    </source>
</evidence>
<dbReference type="Gene3D" id="3.90.1340.10">
    <property type="entry name" value="Phage tail collar domain"/>
    <property type="match status" value="1"/>
</dbReference>
<name>A0ABV0B9P3_9SPHN</name>
<feature type="domain" description="Phage tail collar" evidence="1">
    <location>
        <begin position="7"/>
        <end position="62"/>
    </location>
</feature>
<sequence length="177" mass="18518">MSNPFMGEIRPFAGTFAPRDWHFCDGTLLQIAQYDALYTLLGTIYGGDGQTTFGLPDLRGRLAIGQGTGPGLSPRTVGQVFGTESVTLTTPQMPGHSHTVVVSAAAATSPQPGDNVPAAPTNNNLLYLPVNVGTQVDAVLAPDSLLPAGGSQPHENRMPMTAINFIIALSGVYPSRN</sequence>
<dbReference type="InterPro" id="IPR037053">
    <property type="entry name" value="Phage_tail_collar_dom_sf"/>
</dbReference>
<organism evidence="2 3">
    <name type="scientific">Sphingomonas rustica</name>
    <dbReference type="NCBI Taxonomy" id="3103142"/>
    <lineage>
        <taxon>Bacteria</taxon>
        <taxon>Pseudomonadati</taxon>
        <taxon>Pseudomonadota</taxon>
        <taxon>Alphaproteobacteria</taxon>
        <taxon>Sphingomonadales</taxon>
        <taxon>Sphingomonadaceae</taxon>
        <taxon>Sphingomonas</taxon>
    </lineage>
</organism>
<dbReference type="SUPFAM" id="SSF88874">
    <property type="entry name" value="Receptor-binding domain of short tail fibre protein gp12"/>
    <property type="match status" value="1"/>
</dbReference>
<protein>
    <submittedName>
        <fullName evidence="2">Tail fiber protein</fullName>
    </submittedName>
</protein>
<evidence type="ECO:0000313" key="3">
    <source>
        <dbReference type="Proteomes" id="UP001427805"/>
    </source>
</evidence>
<accession>A0ABV0B9P3</accession>
<gene>
    <name evidence="2" type="ORF">TPR58_14055</name>
</gene>
<dbReference type="RefSeq" id="WP_346247316.1">
    <property type="nucleotide sequence ID" value="NZ_JBDIZK010000008.1"/>
</dbReference>
<dbReference type="Pfam" id="PF07484">
    <property type="entry name" value="Collar"/>
    <property type="match status" value="1"/>
</dbReference>
<dbReference type="InterPro" id="IPR011083">
    <property type="entry name" value="Phage_tail_collar_dom"/>
</dbReference>
<dbReference type="Proteomes" id="UP001427805">
    <property type="component" value="Unassembled WGS sequence"/>
</dbReference>
<proteinExistence type="predicted"/>
<evidence type="ECO:0000259" key="1">
    <source>
        <dbReference type="Pfam" id="PF07484"/>
    </source>
</evidence>